<evidence type="ECO:0000256" key="1">
    <source>
        <dbReference type="SAM" id="MobiDB-lite"/>
    </source>
</evidence>
<dbReference type="EMBL" id="PICB01000650">
    <property type="protein sequence ID" value="PLP45128.1"/>
    <property type="molecule type" value="Genomic_DNA"/>
</dbReference>
<name>A0A2N5AG18_KLEVA</name>
<evidence type="ECO:0000313" key="2">
    <source>
        <dbReference type="EMBL" id="PLM92057.1"/>
    </source>
</evidence>
<dbReference type="AlphaFoldDB" id="A0A2N5AG18"/>
<comment type="caution">
    <text evidence="3">The sequence shown here is derived from an EMBL/GenBank/DDBJ whole genome shotgun (WGS) entry which is preliminary data.</text>
</comment>
<feature type="compositionally biased region" description="Basic and acidic residues" evidence="1">
    <location>
        <begin position="140"/>
        <end position="165"/>
    </location>
</feature>
<reference evidence="4 5" key="1">
    <citation type="submission" date="2017-11" db="EMBL/GenBank/DDBJ databases">
        <authorList>
            <person name="Han C.G."/>
        </authorList>
    </citation>
    <scope>NUCLEOTIDE SEQUENCE [LARGE SCALE GENOMIC DNA]</scope>
    <source>
        <strain evidence="3 5">A5</strain>
        <strain evidence="2 4">A8</strain>
    </source>
</reference>
<organism evidence="3 5">
    <name type="scientific">Klebsiella variicola</name>
    <dbReference type="NCBI Taxonomy" id="244366"/>
    <lineage>
        <taxon>Bacteria</taxon>
        <taxon>Pseudomonadati</taxon>
        <taxon>Pseudomonadota</taxon>
        <taxon>Gammaproteobacteria</taxon>
        <taxon>Enterobacterales</taxon>
        <taxon>Enterobacteriaceae</taxon>
        <taxon>Klebsiella/Raoultella group</taxon>
        <taxon>Klebsiella</taxon>
        <taxon>Klebsiella pneumoniae complex</taxon>
    </lineage>
</organism>
<protein>
    <submittedName>
        <fullName evidence="3">DNA primase</fullName>
    </submittedName>
</protein>
<feature type="non-terminal residue" evidence="3">
    <location>
        <position position="165"/>
    </location>
</feature>
<evidence type="ECO:0000313" key="5">
    <source>
        <dbReference type="Proteomes" id="UP000234473"/>
    </source>
</evidence>
<gene>
    <name evidence="3" type="ORF">CWM98_13730</name>
    <name evidence="2" type="ORF">CWN47_23760</name>
</gene>
<evidence type="ECO:0000313" key="4">
    <source>
        <dbReference type="Proteomes" id="UP000234412"/>
    </source>
</evidence>
<proteinExistence type="predicted"/>
<dbReference type="Proteomes" id="UP000234412">
    <property type="component" value="Unassembled WGS sequence"/>
</dbReference>
<reference evidence="4 5" key="2">
    <citation type="submission" date="2018-01" db="EMBL/GenBank/DDBJ databases">
        <title>Genomic study of Klebsiella pneumoniae.</title>
        <authorList>
            <person name="Yang Y."/>
            <person name="Bicalho R."/>
        </authorList>
    </citation>
    <scope>NUCLEOTIDE SEQUENCE [LARGE SCALE GENOMIC DNA]</scope>
    <source>
        <strain evidence="3 5">A5</strain>
        <strain evidence="2 4">A8</strain>
    </source>
</reference>
<dbReference type="Proteomes" id="UP000234473">
    <property type="component" value="Unassembled WGS sequence"/>
</dbReference>
<sequence>MKMKNAPNIKFLPKDKFTEVIIFAGEDAYSHVQHWIESEGKRAWDDVPPVYLGKRQLAELERLNIVDNGRRSVRVIRAGELSEIQISTIATKLALAEVKEARLFNGMFESQPKEDWTGRLPRLKEEAERGESIVVNLPVKKREPKPEPGDELKPRVESRSDGLYW</sequence>
<accession>A0A2N5AG18</accession>
<evidence type="ECO:0000313" key="3">
    <source>
        <dbReference type="EMBL" id="PLP45128.1"/>
    </source>
</evidence>
<feature type="region of interest" description="Disordered" evidence="1">
    <location>
        <begin position="134"/>
        <end position="165"/>
    </location>
</feature>
<dbReference type="EMBL" id="PIDP01001051">
    <property type="protein sequence ID" value="PLM92057.1"/>
    <property type="molecule type" value="Genomic_DNA"/>
</dbReference>